<dbReference type="PIRSF" id="PIRSF038991">
    <property type="entry name" value="Protein_AbrB"/>
    <property type="match status" value="1"/>
</dbReference>
<name>A0A849L401_9RHOB</name>
<evidence type="ECO:0000256" key="1">
    <source>
        <dbReference type="SAM" id="Phobius"/>
    </source>
</evidence>
<keyword evidence="1" id="KW-1133">Transmembrane helix</keyword>
<keyword evidence="1" id="KW-0812">Transmembrane</keyword>
<feature type="transmembrane region" description="Helical" evidence="1">
    <location>
        <begin position="320"/>
        <end position="347"/>
    </location>
</feature>
<gene>
    <name evidence="2" type="ORF">HMH01_10780</name>
</gene>
<feature type="transmembrane region" description="Helical" evidence="1">
    <location>
        <begin position="155"/>
        <end position="173"/>
    </location>
</feature>
<keyword evidence="3" id="KW-1185">Reference proteome</keyword>
<dbReference type="EMBL" id="JABFBC010000002">
    <property type="protein sequence ID" value="NNU80922.1"/>
    <property type="molecule type" value="Genomic_DNA"/>
</dbReference>
<organism evidence="2 3">
    <name type="scientific">Halovulum dunhuangense</name>
    <dbReference type="NCBI Taxonomy" id="1505036"/>
    <lineage>
        <taxon>Bacteria</taxon>
        <taxon>Pseudomonadati</taxon>
        <taxon>Pseudomonadota</taxon>
        <taxon>Alphaproteobacteria</taxon>
        <taxon>Rhodobacterales</taxon>
        <taxon>Paracoccaceae</taxon>
        <taxon>Halovulum</taxon>
    </lineage>
</organism>
<dbReference type="Proteomes" id="UP000572377">
    <property type="component" value="Unassembled WGS sequence"/>
</dbReference>
<accession>A0A849L401</accession>
<keyword evidence="1" id="KW-0472">Membrane</keyword>
<comment type="caution">
    <text evidence="2">The sequence shown here is derived from an EMBL/GenBank/DDBJ whole genome shotgun (WGS) entry which is preliminary data.</text>
</comment>
<feature type="transmembrane region" description="Helical" evidence="1">
    <location>
        <begin position="210"/>
        <end position="230"/>
    </location>
</feature>
<dbReference type="PANTHER" id="PTHR38457">
    <property type="entry name" value="REGULATOR ABRB-RELATED"/>
    <property type="match status" value="1"/>
</dbReference>
<feature type="transmembrane region" description="Helical" evidence="1">
    <location>
        <begin position="12"/>
        <end position="31"/>
    </location>
</feature>
<dbReference type="GO" id="GO:0016020">
    <property type="term" value="C:membrane"/>
    <property type="evidence" value="ECO:0007669"/>
    <property type="project" value="InterPro"/>
</dbReference>
<evidence type="ECO:0000313" key="3">
    <source>
        <dbReference type="Proteomes" id="UP000572377"/>
    </source>
</evidence>
<feature type="transmembrane region" description="Helical" evidence="1">
    <location>
        <begin position="92"/>
        <end position="111"/>
    </location>
</feature>
<dbReference type="PANTHER" id="PTHR38457:SF1">
    <property type="entry name" value="REGULATOR ABRB-RELATED"/>
    <property type="match status" value="1"/>
</dbReference>
<feature type="transmembrane region" description="Helical" evidence="1">
    <location>
        <begin position="266"/>
        <end position="290"/>
    </location>
</feature>
<dbReference type="InterPro" id="IPR007820">
    <property type="entry name" value="AbrB_fam"/>
</dbReference>
<dbReference type="AlphaFoldDB" id="A0A849L401"/>
<protein>
    <submittedName>
        <fullName evidence="2">AbrB family transcriptional regulator</fullName>
    </submittedName>
</protein>
<dbReference type="Pfam" id="PF05145">
    <property type="entry name" value="AbrB"/>
    <property type="match status" value="1"/>
</dbReference>
<feature type="transmembrane region" description="Helical" evidence="1">
    <location>
        <begin position="185"/>
        <end position="203"/>
    </location>
</feature>
<dbReference type="RefSeq" id="WP_171325414.1">
    <property type="nucleotide sequence ID" value="NZ_JABFBC010000002.1"/>
</dbReference>
<proteinExistence type="predicted"/>
<reference evidence="2 3" key="1">
    <citation type="submission" date="2020-05" db="EMBL/GenBank/DDBJ databases">
        <title>Gimesia benthica sp. nov., a novel planctomycete isolated from a deep-sea water sample of the Northwest Indian Ocean.</title>
        <authorList>
            <person name="Wang J."/>
            <person name="Ruan C."/>
            <person name="Song L."/>
            <person name="Zhu Y."/>
            <person name="Li A."/>
            <person name="Zheng X."/>
            <person name="Wang L."/>
            <person name="Lu Z."/>
            <person name="Huang Y."/>
            <person name="Du W."/>
            <person name="Zhou Y."/>
            <person name="Huang L."/>
            <person name="Dai X."/>
        </authorList>
    </citation>
    <scope>NUCLEOTIDE SEQUENCE [LARGE SCALE GENOMIC DNA]</scope>
    <source>
        <strain evidence="2 3">YYQ-30</strain>
    </source>
</reference>
<dbReference type="GO" id="GO:0010468">
    <property type="term" value="P:regulation of gene expression"/>
    <property type="evidence" value="ECO:0007669"/>
    <property type="project" value="InterPro"/>
</dbReference>
<feature type="transmembrane region" description="Helical" evidence="1">
    <location>
        <begin position="236"/>
        <end position="254"/>
    </location>
</feature>
<sequence length="357" mass="36732">MRLSDITGPRLLHIALIYAGALSLGAIADSINLPLPWMIGAMVFSSAVRLADYPVNVPGVTRPMGQVIVSSAVGITFTAEALATMVDLAIPMVAAALLTVVAGFIVAAALMRMARVDVVTASLASIPMGPVESATLAERHGVAPGPVVLAQTFRIMVLVLLIPPILVALDGNISDPTEALRNTPWTPSGAALMLVLAVVGAFAGRKVGIANPFFVGPLGAAAIGTVAGLPVTAYPYPMLVGAQVFLGVWLGAVLDRALIRRAGSFVPGAVVASFMIMVLCVALGLGLTAVTGQPWQVMVLATAPGSVTEMALTAKVLQEGIAVVTAFHLVRIFIILPSAPLIIGTTAKLADRFGLRR</sequence>
<evidence type="ECO:0000313" key="2">
    <source>
        <dbReference type="EMBL" id="NNU80922.1"/>
    </source>
</evidence>